<feature type="transmembrane region" description="Helical" evidence="8">
    <location>
        <begin position="275"/>
        <end position="299"/>
    </location>
</feature>
<dbReference type="GO" id="GO:0050909">
    <property type="term" value="P:sensory perception of taste"/>
    <property type="evidence" value="ECO:0007669"/>
    <property type="project" value="InterPro"/>
</dbReference>
<dbReference type="InterPro" id="IPR013604">
    <property type="entry name" value="7TM_chemorcpt"/>
</dbReference>
<dbReference type="EMBL" id="KZ149950">
    <property type="protein sequence ID" value="PZC76645.1"/>
    <property type="molecule type" value="Genomic_DNA"/>
</dbReference>
<feature type="transmembrane region" description="Helical" evidence="8">
    <location>
        <begin position="311"/>
        <end position="333"/>
    </location>
</feature>
<keyword evidence="3 8" id="KW-0812">Transmembrane</keyword>
<proteinExistence type="inferred from homology"/>
<sequence>MEAEYDNKNKYFTRMTLTKSHEKQIIETLNIFIIFEYFFGIFRFERVNEELREPNWKKKVLSFCITSTCAISFVAYSVITLNIVMRATMREAIYINLTCITTMLLQFCSSALSSTFFFNFTNIRIITTLANLDVMLQIEDYKNFYKKCLFTTYKYVTVVFITQVTLSIIDGFTMYLGWAVPAAFLDFSQRLTILTFCKYVDLLRRRLKIINNYLKAFTDECEKETITVFTLRSRTNKTTQAINFIGHASDNNTKIRDLSRMYGMIGQACSMVNKIFNFLILTILFNSFIFIITIMWISLVMYRNSSDNLGLYINVVLSFFCWISYLLFITITCQRLVSLRNKTKILLNKIVMNYDLPTTMRDQAKAFMQLVEAFPLRIHVYDMFSIDISLMLKFISVATTYLIVVIQIFNFF</sequence>
<comment type="similarity">
    <text evidence="8">Belongs to the insect chemoreceptor superfamily. Gustatory receptor (GR) family.</text>
</comment>
<dbReference type="GO" id="GO:0008049">
    <property type="term" value="P:male courtship behavior"/>
    <property type="evidence" value="ECO:0007669"/>
    <property type="project" value="TreeGrafter"/>
</dbReference>
<evidence type="ECO:0000313" key="10">
    <source>
        <dbReference type="Proteomes" id="UP000249218"/>
    </source>
</evidence>
<protein>
    <recommendedName>
        <fullName evidence="8">Gustatory receptor</fullName>
    </recommendedName>
</protein>
<feature type="transmembrane region" description="Helical" evidence="8">
    <location>
        <begin position="60"/>
        <end position="81"/>
    </location>
</feature>
<keyword evidence="4 8" id="KW-1133">Transmembrane helix</keyword>
<dbReference type="GO" id="GO:0030425">
    <property type="term" value="C:dendrite"/>
    <property type="evidence" value="ECO:0007669"/>
    <property type="project" value="TreeGrafter"/>
</dbReference>
<keyword evidence="7 8" id="KW-0807">Transducer</keyword>
<dbReference type="Proteomes" id="UP000249218">
    <property type="component" value="Unassembled WGS sequence"/>
</dbReference>
<keyword evidence="2 8" id="KW-1003">Cell membrane</keyword>
<evidence type="ECO:0000256" key="6">
    <source>
        <dbReference type="ARBA" id="ARBA00023170"/>
    </source>
</evidence>
<evidence type="ECO:0000256" key="5">
    <source>
        <dbReference type="ARBA" id="ARBA00023136"/>
    </source>
</evidence>
<evidence type="ECO:0000256" key="8">
    <source>
        <dbReference type="RuleBase" id="RU363108"/>
    </source>
</evidence>
<dbReference type="GO" id="GO:0005886">
    <property type="term" value="C:plasma membrane"/>
    <property type="evidence" value="ECO:0007669"/>
    <property type="project" value="UniProtKB-SubCell"/>
</dbReference>
<accession>A0A2W1BSN4</accession>
<dbReference type="GO" id="GO:0007635">
    <property type="term" value="P:chemosensory behavior"/>
    <property type="evidence" value="ECO:0007669"/>
    <property type="project" value="TreeGrafter"/>
</dbReference>
<keyword evidence="5 8" id="KW-0472">Membrane</keyword>
<dbReference type="Pfam" id="PF08395">
    <property type="entry name" value="7tm_7"/>
    <property type="match status" value="1"/>
</dbReference>
<evidence type="ECO:0000256" key="4">
    <source>
        <dbReference type="ARBA" id="ARBA00022989"/>
    </source>
</evidence>
<gene>
    <name evidence="9" type="primary">HaOG200766</name>
    <name evidence="9" type="ORF">B5X24_HaOG200766</name>
</gene>
<feature type="transmembrane region" description="Helical" evidence="8">
    <location>
        <begin position="25"/>
        <end position="44"/>
    </location>
</feature>
<dbReference type="OrthoDB" id="7354650at2759"/>
<organism evidence="9 10">
    <name type="scientific">Helicoverpa armigera</name>
    <name type="common">Cotton bollworm</name>
    <name type="synonym">Heliothis armigera</name>
    <dbReference type="NCBI Taxonomy" id="29058"/>
    <lineage>
        <taxon>Eukaryota</taxon>
        <taxon>Metazoa</taxon>
        <taxon>Ecdysozoa</taxon>
        <taxon>Arthropoda</taxon>
        <taxon>Hexapoda</taxon>
        <taxon>Insecta</taxon>
        <taxon>Pterygota</taxon>
        <taxon>Neoptera</taxon>
        <taxon>Endopterygota</taxon>
        <taxon>Lepidoptera</taxon>
        <taxon>Glossata</taxon>
        <taxon>Ditrysia</taxon>
        <taxon>Noctuoidea</taxon>
        <taxon>Noctuidae</taxon>
        <taxon>Heliothinae</taxon>
        <taxon>Helicoverpa</taxon>
    </lineage>
</organism>
<evidence type="ECO:0000313" key="9">
    <source>
        <dbReference type="EMBL" id="PZC76645.1"/>
    </source>
</evidence>
<comment type="function">
    <text evidence="8">Gustatory receptor which mediates acceptance or avoidance behavior, depending on its substrates.</text>
</comment>
<feature type="transmembrane region" description="Helical" evidence="8">
    <location>
        <begin position="390"/>
        <end position="409"/>
    </location>
</feature>
<name>A0A2W1BSN4_HELAM</name>
<comment type="caution">
    <text evidence="8">Lacks conserved residue(s) required for the propagation of feature annotation.</text>
</comment>
<evidence type="ECO:0000256" key="7">
    <source>
        <dbReference type="ARBA" id="ARBA00023224"/>
    </source>
</evidence>
<feature type="transmembrane region" description="Helical" evidence="8">
    <location>
        <begin position="148"/>
        <end position="169"/>
    </location>
</feature>
<evidence type="ECO:0000256" key="3">
    <source>
        <dbReference type="ARBA" id="ARBA00022692"/>
    </source>
</evidence>
<dbReference type="AlphaFoldDB" id="A0A2W1BSN4"/>
<keyword evidence="6 8" id="KW-0675">Receptor</keyword>
<dbReference type="GO" id="GO:0007165">
    <property type="term" value="P:signal transduction"/>
    <property type="evidence" value="ECO:0007669"/>
    <property type="project" value="UniProtKB-KW"/>
</dbReference>
<comment type="subcellular location">
    <subcellularLocation>
        <location evidence="1 8">Cell membrane</location>
        <topology evidence="1 8">Multi-pass membrane protein</topology>
    </subcellularLocation>
</comment>
<dbReference type="PANTHER" id="PTHR21143:SF133">
    <property type="entry name" value="GUSTATORY AND PHEROMONE RECEPTOR 32A-RELATED"/>
    <property type="match status" value="1"/>
</dbReference>
<keyword evidence="10" id="KW-1185">Reference proteome</keyword>
<dbReference type="PANTHER" id="PTHR21143">
    <property type="entry name" value="INVERTEBRATE GUSTATORY RECEPTOR"/>
    <property type="match status" value="1"/>
</dbReference>
<dbReference type="GO" id="GO:0030424">
    <property type="term" value="C:axon"/>
    <property type="evidence" value="ECO:0007669"/>
    <property type="project" value="TreeGrafter"/>
</dbReference>
<dbReference type="GO" id="GO:0043025">
    <property type="term" value="C:neuronal cell body"/>
    <property type="evidence" value="ECO:0007669"/>
    <property type="project" value="TreeGrafter"/>
</dbReference>
<evidence type="ECO:0000256" key="1">
    <source>
        <dbReference type="ARBA" id="ARBA00004651"/>
    </source>
</evidence>
<evidence type="ECO:0000256" key="2">
    <source>
        <dbReference type="ARBA" id="ARBA00022475"/>
    </source>
</evidence>
<reference evidence="9 10" key="1">
    <citation type="journal article" date="2017" name="BMC Biol.">
        <title>Genomic innovations, transcriptional plasticity and gene loss underlying the evolution and divergence of two highly polyphagous and invasive Helicoverpa pest species.</title>
        <authorList>
            <person name="Pearce S.L."/>
            <person name="Clarke D.F."/>
            <person name="East P.D."/>
            <person name="Elfekih S."/>
            <person name="Gordon K.H."/>
            <person name="Jermiin L.S."/>
            <person name="McGaughran A."/>
            <person name="Oakeshott J.G."/>
            <person name="Papanikolaou A."/>
            <person name="Perera O.P."/>
            <person name="Rane R.V."/>
            <person name="Richards S."/>
            <person name="Tay W.T."/>
            <person name="Walsh T.K."/>
            <person name="Anderson A."/>
            <person name="Anderson C.J."/>
            <person name="Asgari S."/>
            <person name="Board P.G."/>
            <person name="Bretschneider A."/>
            <person name="Campbell P.M."/>
            <person name="Chertemps T."/>
            <person name="Christeller J.T."/>
            <person name="Coppin C.W."/>
            <person name="Downes S.J."/>
            <person name="Duan G."/>
            <person name="Farnsworth C.A."/>
            <person name="Good R.T."/>
            <person name="Han L.B."/>
            <person name="Han Y.C."/>
            <person name="Hatje K."/>
            <person name="Horne I."/>
            <person name="Huang Y.P."/>
            <person name="Hughes D.S."/>
            <person name="Jacquin-Joly E."/>
            <person name="James W."/>
            <person name="Jhangiani S."/>
            <person name="Kollmar M."/>
            <person name="Kuwar S.S."/>
            <person name="Li S."/>
            <person name="Liu N.Y."/>
            <person name="Maibeche M.T."/>
            <person name="Miller J.R."/>
            <person name="Montagne N."/>
            <person name="Perry T."/>
            <person name="Qu J."/>
            <person name="Song S.V."/>
            <person name="Sutton G.G."/>
            <person name="Vogel H."/>
            <person name="Walenz B.P."/>
            <person name="Xu W."/>
            <person name="Zhang H.J."/>
            <person name="Zou Z."/>
            <person name="Batterham P."/>
            <person name="Edwards O.R."/>
            <person name="Feyereisen R."/>
            <person name="Gibbs R.A."/>
            <person name="Heckel D.G."/>
            <person name="McGrath A."/>
            <person name="Robin C."/>
            <person name="Scherer S.E."/>
            <person name="Worley K.C."/>
            <person name="Wu Y.D."/>
        </authorList>
    </citation>
    <scope>NUCLEOTIDE SEQUENCE [LARGE SCALE GENOMIC DNA]</scope>
    <source>
        <strain evidence="9">Harm_GR_Male_#8</strain>
        <tissue evidence="9">Whole organism</tissue>
    </source>
</reference>